<feature type="region of interest" description="Disordered" evidence="6">
    <location>
        <begin position="790"/>
        <end position="946"/>
    </location>
</feature>
<dbReference type="PANTHER" id="PTHR14571">
    <property type="entry name" value="HISTONE-LYSINE N-METHYLTRANSFERASE SET-26-RELATED"/>
    <property type="match status" value="1"/>
</dbReference>
<dbReference type="Gene3D" id="3.30.40.10">
    <property type="entry name" value="Zinc/RING finger domain, C3HC4 (zinc finger)"/>
    <property type="match status" value="1"/>
</dbReference>
<feature type="compositionally biased region" description="Basic residues" evidence="6">
    <location>
        <begin position="1057"/>
        <end position="1067"/>
    </location>
</feature>
<accession>A0AAV0M7Q2</accession>
<keyword evidence="2" id="KW-0479">Metal-binding</keyword>
<feature type="domain" description="Zinc finger PHD-type" evidence="7">
    <location>
        <begin position="25"/>
        <end position="68"/>
    </location>
</feature>
<gene>
    <name evidence="8" type="ORF">LITE_LOCUS27040</name>
</gene>
<evidence type="ECO:0000256" key="2">
    <source>
        <dbReference type="ARBA" id="ARBA00022723"/>
    </source>
</evidence>
<evidence type="ECO:0000256" key="5">
    <source>
        <dbReference type="ARBA" id="ARBA00023242"/>
    </source>
</evidence>
<feature type="region of interest" description="Disordered" evidence="6">
    <location>
        <begin position="413"/>
        <end position="440"/>
    </location>
</feature>
<evidence type="ECO:0000313" key="8">
    <source>
        <dbReference type="EMBL" id="CAI0441840.1"/>
    </source>
</evidence>
<protein>
    <recommendedName>
        <fullName evidence="7">Zinc finger PHD-type domain-containing protein</fullName>
    </recommendedName>
</protein>
<feature type="compositionally biased region" description="Basic and acidic residues" evidence="6">
    <location>
        <begin position="639"/>
        <end position="669"/>
    </location>
</feature>
<feature type="region of interest" description="Disordered" evidence="6">
    <location>
        <begin position="218"/>
        <end position="245"/>
    </location>
</feature>
<dbReference type="InterPro" id="IPR019786">
    <property type="entry name" value="Zinc_finger_PHD-type_CS"/>
</dbReference>
<dbReference type="EMBL" id="CAMGYJ010000007">
    <property type="protein sequence ID" value="CAI0441840.1"/>
    <property type="molecule type" value="Genomic_DNA"/>
</dbReference>
<feature type="compositionally biased region" description="Low complexity" evidence="6">
    <location>
        <begin position="899"/>
        <end position="911"/>
    </location>
</feature>
<evidence type="ECO:0000256" key="6">
    <source>
        <dbReference type="SAM" id="MobiDB-lite"/>
    </source>
</evidence>
<keyword evidence="9" id="KW-1185">Reference proteome</keyword>
<feature type="compositionally biased region" description="Polar residues" evidence="6">
    <location>
        <begin position="568"/>
        <end position="600"/>
    </location>
</feature>
<feature type="compositionally biased region" description="Low complexity" evidence="6">
    <location>
        <begin position="670"/>
        <end position="684"/>
    </location>
</feature>
<dbReference type="InterPro" id="IPR013083">
    <property type="entry name" value="Znf_RING/FYVE/PHD"/>
</dbReference>
<feature type="compositionally biased region" description="Basic and acidic residues" evidence="6">
    <location>
        <begin position="1120"/>
        <end position="1131"/>
    </location>
</feature>
<feature type="compositionally biased region" description="Polar residues" evidence="6">
    <location>
        <begin position="799"/>
        <end position="810"/>
    </location>
</feature>
<dbReference type="InterPro" id="IPR056065">
    <property type="entry name" value="DUF7648"/>
</dbReference>
<comment type="subcellular location">
    <subcellularLocation>
        <location evidence="1">Nucleus</location>
    </subcellularLocation>
</comment>
<dbReference type="PROSITE" id="PS01359">
    <property type="entry name" value="ZF_PHD_1"/>
    <property type="match status" value="1"/>
</dbReference>
<evidence type="ECO:0000256" key="1">
    <source>
        <dbReference type="ARBA" id="ARBA00004123"/>
    </source>
</evidence>
<dbReference type="PANTHER" id="PTHR14571:SF9">
    <property type="entry name" value="HISTONE-LYSINE N-METHYLTRANSFERASE SET-26-RELATED"/>
    <property type="match status" value="1"/>
</dbReference>
<proteinExistence type="predicted"/>
<dbReference type="InterPro" id="IPR001965">
    <property type="entry name" value="Znf_PHD"/>
</dbReference>
<reference evidence="8" key="1">
    <citation type="submission" date="2022-08" db="EMBL/GenBank/DDBJ databases">
        <authorList>
            <person name="Gutierrez-Valencia J."/>
        </authorList>
    </citation>
    <scope>NUCLEOTIDE SEQUENCE</scope>
</reference>
<feature type="region of interest" description="Disordered" evidence="6">
    <location>
        <begin position="267"/>
        <end position="354"/>
    </location>
</feature>
<feature type="compositionally biased region" description="Basic and acidic residues" evidence="6">
    <location>
        <begin position="834"/>
        <end position="880"/>
    </location>
</feature>
<feature type="compositionally biased region" description="Polar residues" evidence="6">
    <location>
        <begin position="705"/>
        <end position="733"/>
    </location>
</feature>
<name>A0AAV0M7Q2_9ROSI</name>
<feature type="region of interest" description="Disordered" evidence="6">
    <location>
        <begin position="554"/>
        <end position="768"/>
    </location>
</feature>
<organism evidence="8 9">
    <name type="scientific">Linum tenue</name>
    <dbReference type="NCBI Taxonomy" id="586396"/>
    <lineage>
        <taxon>Eukaryota</taxon>
        <taxon>Viridiplantae</taxon>
        <taxon>Streptophyta</taxon>
        <taxon>Embryophyta</taxon>
        <taxon>Tracheophyta</taxon>
        <taxon>Spermatophyta</taxon>
        <taxon>Magnoliopsida</taxon>
        <taxon>eudicotyledons</taxon>
        <taxon>Gunneridae</taxon>
        <taxon>Pentapetalae</taxon>
        <taxon>rosids</taxon>
        <taxon>fabids</taxon>
        <taxon>Malpighiales</taxon>
        <taxon>Linaceae</taxon>
        <taxon>Linum</taxon>
    </lineage>
</organism>
<feature type="compositionally biased region" description="Polar residues" evidence="6">
    <location>
        <begin position="919"/>
        <end position="928"/>
    </location>
</feature>
<dbReference type="GO" id="GO:0008270">
    <property type="term" value="F:zinc ion binding"/>
    <property type="evidence" value="ECO:0007669"/>
    <property type="project" value="UniProtKB-KW"/>
</dbReference>
<keyword evidence="4" id="KW-0862">Zinc</keyword>
<feature type="region of interest" description="Disordered" evidence="6">
    <location>
        <begin position="1007"/>
        <end position="1131"/>
    </location>
</feature>
<dbReference type="SUPFAM" id="SSF57903">
    <property type="entry name" value="FYVE/PHD zinc finger"/>
    <property type="match status" value="1"/>
</dbReference>
<evidence type="ECO:0000256" key="4">
    <source>
        <dbReference type="ARBA" id="ARBA00022833"/>
    </source>
</evidence>
<feature type="compositionally biased region" description="Basic and acidic residues" evidence="6">
    <location>
        <begin position="1040"/>
        <end position="1056"/>
    </location>
</feature>
<evidence type="ECO:0000259" key="7">
    <source>
        <dbReference type="SMART" id="SM00249"/>
    </source>
</evidence>
<feature type="compositionally biased region" description="Low complexity" evidence="6">
    <location>
        <begin position="744"/>
        <end position="759"/>
    </location>
</feature>
<keyword evidence="3" id="KW-0863">Zinc-finger</keyword>
<dbReference type="GO" id="GO:0005634">
    <property type="term" value="C:nucleus"/>
    <property type="evidence" value="ECO:0007669"/>
    <property type="project" value="UniProtKB-SubCell"/>
</dbReference>
<feature type="compositionally biased region" description="Basic and acidic residues" evidence="6">
    <location>
        <begin position="276"/>
        <end position="286"/>
    </location>
</feature>
<evidence type="ECO:0000313" key="9">
    <source>
        <dbReference type="Proteomes" id="UP001154282"/>
    </source>
</evidence>
<feature type="compositionally biased region" description="Basic and acidic residues" evidence="6">
    <location>
        <begin position="692"/>
        <end position="701"/>
    </location>
</feature>
<dbReference type="Pfam" id="PF24659">
    <property type="entry name" value="DUF7648"/>
    <property type="match status" value="1"/>
</dbReference>
<dbReference type="Proteomes" id="UP001154282">
    <property type="component" value="Unassembled WGS sequence"/>
</dbReference>
<feature type="compositionally biased region" description="Basic and acidic residues" evidence="6">
    <location>
        <begin position="333"/>
        <end position="342"/>
    </location>
</feature>
<dbReference type="AlphaFoldDB" id="A0AAV0M7Q2"/>
<dbReference type="InterPro" id="IPR011011">
    <property type="entry name" value="Znf_FYVE_PHD"/>
</dbReference>
<feature type="compositionally biased region" description="Basic and acidic residues" evidence="6">
    <location>
        <begin position="218"/>
        <end position="232"/>
    </location>
</feature>
<evidence type="ECO:0000256" key="3">
    <source>
        <dbReference type="ARBA" id="ARBA00022771"/>
    </source>
</evidence>
<sequence>MKGRSHRLQSHDQHEDWLDGSWTVDCICGVNFDDGEEMVNCDECGVWVHTRCSRYVKGDDLFACDKCKAKKNRYSDAEETEVAQLLVELPTKTIRMESSIANGAPPRHPLRLWTEMPLEEKVHVQGIPGGNPALFRGLSSVFTPELWKCTGYVPKKFNFQYREFPCWEKDCDDKNQEDTENNVDKGAGVLFSLSKKSVFAAPMAAIGGLRQREDCEKNVLRKESKKRDHSSGELRNSQVGHKKERSLLQPVLIHSGKRKKEDVAICKDRSGKKKARVLDKEVDSKKRGLQTSRTVAFPSTSSDAKTLGTNVGRDLQCHGDDGPDTNNGIVKQQESEKHESGDHISASNSLDDSKANAFMTARSMKTPSEPRIKERKTILGVPSYPCSSLKIDKMDVVAGECGGVVRNPVQFEQEDDKDLTERSGDEMVPSSAGSGMKHRDGQVEKVKLEANVNQMNGAWPHSIPVPVRVEVPADSFTGMDSPLAYSGAKDKGISSNSVPENIKLDDATPSTSLTRGMNAQKLERTSDAKEAVNKYGAEKLVENNCQEEEVKKLAVGPGELSRGELKQDLSSVGEQSTSSKTITTQPTLHSQCKMISTRGKSSSNSSTDMIPKTATYDCSTSTDALNEIADVKQPVSSDSSDKKDRTTNDIVNERDGHSPSRSRSRDRPKSSLNSSSKASTTKLLHASASRRPASDSKDSTKHLSSKVSLAQDSCKTTGSRQSDRGSNSQSKTSGLPLRGEKLHQSSSSQCAPKSSHSPSMNPAVPPSLISTLSDEELALLLHQELNSSPRVPRVPRVRQATQLTSPTATSLLMKRSTSGSGGKEFSSFSRRKGKDTSKDGHHRAHQLDDEPRRKDRLLSPPDPRRQDTARTADLLSKRDSGGSSTKTQTLKKKNTAAVSTSTANSGRSSSAEVNDHNNESSLRNSPRNISDEETGPTSGSVRRTLPGLINEIMSKGKRMTYEELCNAVLPHWSNLRKHNGERYAYSSHSQAVLDCLRNRHEWARLVDRGPKTSTSRKRRKLDADESEDNNESGQGRSRKERGGKSVESQRDQEFPKGKRNARKRRRLALQGRGIKDVRKRQKTDSSSDEEDSAPFSNSSEESSSSDEEEIEGNAAAGPFRSDDSDNSSDEK</sequence>
<feature type="region of interest" description="Disordered" evidence="6">
    <location>
        <begin position="489"/>
        <end position="513"/>
    </location>
</feature>
<keyword evidence="5" id="KW-0539">Nucleus</keyword>
<feature type="compositionally biased region" description="Polar residues" evidence="6">
    <location>
        <begin position="289"/>
        <end position="309"/>
    </location>
</feature>
<dbReference type="SMART" id="SM00249">
    <property type="entry name" value="PHD"/>
    <property type="match status" value="1"/>
</dbReference>
<comment type="caution">
    <text evidence="8">The sequence shown here is derived from an EMBL/GenBank/DDBJ whole genome shotgun (WGS) entry which is preliminary data.</text>
</comment>